<dbReference type="GeneID" id="4306260"/>
<dbReference type="EMBL" id="AM398843">
    <property type="protein sequence ID" value="CAL44655.1"/>
    <property type="molecule type" value="Genomic_DNA"/>
</dbReference>
<dbReference type="Proteomes" id="UP000008030">
    <property type="component" value="Segment"/>
</dbReference>
<name>Q0E546_SFAVA</name>
<dbReference type="InterPro" id="IPR045414">
    <property type="entry name" value="DUF5895"/>
</dbReference>
<organismHost>
    <name type="scientific">Spodoptera frugiperda</name>
    <name type="common">Fall armyworm</name>
    <dbReference type="NCBI Taxonomy" id="7108"/>
</organismHost>
<evidence type="ECO:0000313" key="4">
    <source>
        <dbReference type="Proteomes" id="UP000008030"/>
    </source>
</evidence>
<sequence>MMIDTYDENVLATPYVMAVREYALGVRKNVGLFVPKKCISSCKWRRVCPPVCNDAKCSHYKNLACDSIATKTGDEIDGYIVTNPKFLILSASGPLKIVDGVNKGSVTDVEFKLYKNDKTGFTIVNKYKLLFLDEKNMPLHDVALQFTCKGTCAMTFLRQLKAWNACIDRFCFRNNRRAERDNKYLWTFEPVLEQRMMGKAGTSAAACCFVGFEFDKDATKVYEKHYTGIISETMNIANDNETKVENGAKPWIAGDSLFDNVLDVFNYSDEDEEDDNETPRSGDAIKRRAADDSPDNGPDRKTSKSGTVVVDF</sequence>
<dbReference type="KEGG" id="vg:4306260"/>
<evidence type="ECO:0000313" key="3">
    <source>
        <dbReference type="EMBL" id="CAL44655.1"/>
    </source>
</evidence>
<feature type="domain" description="DUF5895" evidence="2">
    <location>
        <begin position="6"/>
        <end position="160"/>
    </location>
</feature>
<proteinExistence type="predicted"/>
<keyword evidence="4" id="KW-1185">Reference proteome</keyword>
<feature type="region of interest" description="Disordered" evidence="1">
    <location>
        <begin position="268"/>
        <end position="312"/>
    </location>
</feature>
<reference evidence="3 4" key="1">
    <citation type="journal article" date="2006" name="J. Virol.">
        <title>Genomic sequence of Spodoptera frugiperda Ascovirus 1a, an enveloped, double-stranded DNA insect virus that manipulates apoptosis for viral reproduction.</title>
        <authorList>
            <person name="Bideshi D.K."/>
            <person name="Demattei M.V."/>
            <person name="Rouleux-Bonnin F."/>
            <person name="Stasiak K."/>
            <person name="Tan Y."/>
            <person name="Bigot S."/>
            <person name="Bigot Y."/>
            <person name="Federici B.A."/>
        </authorList>
    </citation>
    <scope>NUCLEOTIDE SEQUENCE [LARGE SCALE GENOMIC DNA]</scope>
    <source>
        <strain evidence="4">SvAV-1a</strain>
    </source>
</reference>
<dbReference type="Pfam" id="PF19247">
    <property type="entry name" value="DUF5895"/>
    <property type="match status" value="1"/>
</dbReference>
<evidence type="ECO:0000256" key="1">
    <source>
        <dbReference type="SAM" id="MobiDB-lite"/>
    </source>
</evidence>
<protein>
    <submittedName>
        <fullName evidence="3">35.1 kDa</fullName>
    </submittedName>
</protein>
<accession>Q0E546</accession>
<organism evidence="3 4">
    <name type="scientific">Spodoptera frugiperda ascovirus 1a</name>
    <name type="common">SfAV-1a</name>
    <dbReference type="NCBI Taxonomy" id="113370"/>
    <lineage>
        <taxon>Viruses</taxon>
        <taxon>Varidnaviria</taxon>
        <taxon>Bamfordvirae</taxon>
        <taxon>Nucleocytoviricota</taxon>
        <taxon>Megaviricetes</taxon>
        <taxon>Pimascovirales</taxon>
        <taxon>Pimascovirales incertae sedis</taxon>
        <taxon>Ascoviridae</taxon>
        <taxon>Ascovirus</taxon>
        <taxon>Ascovirus sfav1a</taxon>
    </lineage>
</organism>
<dbReference type="RefSeq" id="YP_762410.1">
    <property type="nucleotide sequence ID" value="NC_008361.1"/>
</dbReference>
<gene>
    <name evidence="3" type="primary">ORF055</name>
</gene>
<feature type="compositionally biased region" description="Basic and acidic residues" evidence="1">
    <location>
        <begin position="277"/>
        <end position="302"/>
    </location>
</feature>
<dbReference type="OrthoDB" id="16398at10239"/>
<evidence type="ECO:0000259" key="2">
    <source>
        <dbReference type="Pfam" id="PF19247"/>
    </source>
</evidence>